<evidence type="ECO:0000256" key="1">
    <source>
        <dbReference type="SAM" id="Phobius"/>
    </source>
</evidence>
<proteinExistence type="predicted"/>
<protein>
    <recommendedName>
        <fullName evidence="4">Membrane protein AbrB duplication</fullName>
    </recommendedName>
</protein>
<keyword evidence="1" id="KW-0812">Transmembrane</keyword>
<feature type="transmembrane region" description="Helical" evidence="1">
    <location>
        <begin position="6"/>
        <end position="21"/>
    </location>
</feature>
<keyword evidence="1" id="KW-1133">Transmembrane helix</keyword>
<feature type="transmembrane region" description="Helical" evidence="1">
    <location>
        <begin position="81"/>
        <end position="104"/>
    </location>
</feature>
<dbReference type="PANTHER" id="PTHR38457:SF1">
    <property type="entry name" value="REGULATOR ABRB-RELATED"/>
    <property type="match status" value="1"/>
</dbReference>
<feature type="transmembrane region" description="Helical" evidence="1">
    <location>
        <begin position="255"/>
        <end position="274"/>
    </location>
</feature>
<dbReference type="PANTHER" id="PTHR38457">
    <property type="entry name" value="REGULATOR ABRB-RELATED"/>
    <property type="match status" value="1"/>
</dbReference>
<comment type="caution">
    <text evidence="2">The sequence shown here is derived from an EMBL/GenBank/DDBJ whole genome shotgun (WGS) entry which is preliminary data.</text>
</comment>
<keyword evidence="1" id="KW-0472">Membrane</keyword>
<dbReference type="PATRIC" id="fig|742734.4.peg.1437"/>
<reference evidence="2 3" key="1">
    <citation type="submission" date="2011-04" db="EMBL/GenBank/DDBJ databases">
        <title>The Genome Sequence of Clostridium citroniae WAL-19142.</title>
        <authorList>
            <consortium name="The Broad Institute Genome Sequencing Platform"/>
            <person name="Earl A."/>
            <person name="Ward D."/>
            <person name="Feldgarden M."/>
            <person name="Gevers D."/>
            <person name="Warren Y.A."/>
            <person name="Tyrrell K.L."/>
            <person name="Citron D.M."/>
            <person name="Goldstein E.J."/>
            <person name="Daigneault M."/>
            <person name="Allen-Vercoe E."/>
            <person name="Young S.K."/>
            <person name="Zeng Q."/>
            <person name="Gargeya S."/>
            <person name="Fitzgerald M."/>
            <person name="Haas B."/>
            <person name="Abouelleil A."/>
            <person name="Alvarado L."/>
            <person name="Arachchi H.M."/>
            <person name="Berlin A."/>
            <person name="Brown A."/>
            <person name="Chapman S.B."/>
            <person name="Chen Z."/>
            <person name="Dunbar C."/>
            <person name="Freedman E."/>
            <person name="Gearin G."/>
            <person name="Gellesch M."/>
            <person name="Goldberg J."/>
            <person name="Griggs A."/>
            <person name="Gujja S."/>
            <person name="Heilman E.R."/>
            <person name="Heiman D."/>
            <person name="Howarth C."/>
            <person name="Larson L."/>
            <person name="Lui A."/>
            <person name="MacDonald P.J."/>
            <person name="Mehta T."/>
            <person name="Montmayeur A."/>
            <person name="Murphy C."/>
            <person name="Neiman D."/>
            <person name="Pearson M."/>
            <person name="Priest M."/>
            <person name="Roberts A."/>
            <person name="Saif S."/>
            <person name="Shea T."/>
            <person name="Shenoy N."/>
            <person name="Sisk P."/>
            <person name="Stolte C."/>
            <person name="Sykes S."/>
            <person name="White J."/>
            <person name="Yandava C."/>
            <person name="Wortman J."/>
            <person name="Nusbaum C."/>
            <person name="Birren B."/>
        </authorList>
    </citation>
    <scope>NUCLEOTIDE SEQUENCE [LARGE SCALE GENOMIC DNA]</scope>
    <source>
        <strain evidence="2 3">WAL-19142</strain>
    </source>
</reference>
<dbReference type="PIRSF" id="PIRSF038991">
    <property type="entry name" value="Protein_AbrB"/>
    <property type="match status" value="1"/>
</dbReference>
<feature type="transmembrane region" description="Helical" evidence="1">
    <location>
        <begin position="28"/>
        <end position="46"/>
    </location>
</feature>
<feature type="transmembrane region" description="Helical" evidence="1">
    <location>
        <begin position="175"/>
        <end position="199"/>
    </location>
</feature>
<dbReference type="EMBL" id="ADLK01000009">
    <property type="protein sequence ID" value="KMW22461.1"/>
    <property type="molecule type" value="Genomic_DNA"/>
</dbReference>
<dbReference type="OrthoDB" id="5460360at2"/>
<dbReference type="GeneID" id="93165797"/>
<dbReference type="Proteomes" id="UP000037392">
    <property type="component" value="Unassembled WGS sequence"/>
</dbReference>
<dbReference type="GO" id="GO:0010468">
    <property type="term" value="P:regulation of gene expression"/>
    <property type="evidence" value="ECO:0007669"/>
    <property type="project" value="InterPro"/>
</dbReference>
<gene>
    <name evidence="2" type="ORF">HMPREF9470_01340</name>
</gene>
<dbReference type="NCBIfam" id="TIGR03082">
    <property type="entry name" value="Gneg_AbrB_dup"/>
    <property type="match status" value="1"/>
</dbReference>
<dbReference type="Pfam" id="PF05145">
    <property type="entry name" value="AbrB"/>
    <property type="match status" value="1"/>
</dbReference>
<sequence length="343" mass="37202">MTAFANFVIFWCLSFLGYMAGRRLKVPAPAILGPVACFMVLALSGVHLSVPAFQKPMLSVVTGILLGLRMNHSLKGVYRQIIVYVAWLILLSLAGICILTATGVDRETAFFAAMPGGMAEITLMSLSYRSDPFVTVLLQSSRMLISMTFFSSLAARYRKKDPEERKMDHLRGKGISLPLWCLLIVLSLAGAGIFGLLHIPAATILAPMMVVGTAVRGAGLECRINRNLQTLVQIGIGGLTGASISRESMMGFPHYIIPIILLSLLVTGSGILMAHLLMKLTQWDKITCILSCCPAGLPPTIMVAMEYGADADIVTIFQVLRMVTVLLMTPVLARCLPLFIQMP</sequence>
<accession>A0A0J9CDE5</accession>
<dbReference type="RefSeq" id="WP_048929462.1">
    <property type="nucleotide sequence ID" value="NZ_KQ235876.1"/>
</dbReference>
<dbReference type="AlphaFoldDB" id="A0A0J9CDE5"/>
<dbReference type="GO" id="GO:0016020">
    <property type="term" value="C:membrane"/>
    <property type="evidence" value="ECO:0007669"/>
    <property type="project" value="InterPro"/>
</dbReference>
<dbReference type="InterPro" id="IPR017516">
    <property type="entry name" value="AbrB_dup"/>
</dbReference>
<dbReference type="InterPro" id="IPR007820">
    <property type="entry name" value="AbrB_fam"/>
</dbReference>
<feature type="transmembrane region" description="Helical" evidence="1">
    <location>
        <begin position="319"/>
        <end position="340"/>
    </location>
</feature>
<evidence type="ECO:0008006" key="4">
    <source>
        <dbReference type="Google" id="ProtNLM"/>
    </source>
</evidence>
<organism evidence="2 3">
    <name type="scientific">[Clostridium] citroniae WAL-19142</name>
    <dbReference type="NCBI Taxonomy" id="742734"/>
    <lineage>
        <taxon>Bacteria</taxon>
        <taxon>Bacillati</taxon>
        <taxon>Bacillota</taxon>
        <taxon>Clostridia</taxon>
        <taxon>Lachnospirales</taxon>
        <taxon>Lachnospiraceae</taxon>
        <taxon>Enterocloster</taxon>
    </lineage>
</organism>
<evidence type="ECO:0000313" key="3">
    <source>
        <dbReference type="Proteomes" id="UP000037392"/>
    </source>
</evidence>
<evidence type="ECO:0000313" key="2">
    <source>
        <dbReference type="EMBL" id="KMW22461.1"/>
    </source>
</evidence>
<name>A0A0J9CDE5_9FIRM</name>
<feature type="transmembrane region" description="Helical" evidence="1">
    <location>
        <begin position="133"/>
        <end position="154"/>
    </location>
</feature>